<keyword evidence="4" id="KW-1185">Reference proteome</keyword>
<proteinExistence type="predicted"/>
<dbReference type="InterPro" id="IPR046535">
    <property type="entry name" value="DUF6600"/>
</dbReference>
<feature type="compositionally biased region" description="Basic and acidic residues" evidence="1">
    <location>
        <begin position="379"/>
        <end position="395"/>
    </location>
</feature>
<evidence type="ECO:0000256" key="1">
    <source>
        <dbReference type="SAM" id="MobiDB-lite"/>
    </source>
</evidence>
<dbReference type="OrthoDB" id="5485224at2"/>
<dbReference type="EMBL" id="QGDT01000001">
    <property type="protein sequence ID" value="PWJ60410.1"/>
    <property type="molecule type" value="Genomic_DNA"/>
</dbReference>
<dbReference type="Pfam" id="PF20245">
    <property type="entry name" value="DUF6600"/>
    <property type="match status" value="1"/>
</dbReference>
<gene>
    <name evidence="3" type="ORF">CLV98_101594</name>
</gene>
<evidence type="ECO:0000313" key="4">
    <source>
        <dbReference type="Proteomes" id="UP000245880"/>
    </source>
</evidence>
<protein>
    <recommendedName>
        <fullName evidence="5">YXWGXW repeat-containing protein</fullName>
    </recommendedName>
</protein>
<feature type="chain" id="PRO_5016289875" description="YXWGXW repeat-containing protein" evidence="2">
    <location>
        <begin position="29"/>
        <end position="395"/>
    </location>
</feature>
<evidence type="ECO:0000256" key="2">
    <source>
        <dbReference type="SAM" id="SignalP"/>
    </source>
</evidence>
<feature type="region of interest" description="Disordered" evidence="1">
    <location>
        <begin position="227"/>
        <end position="395"/>
    </location>
</feature>
<reference evidence="3 4" key="1">
    <citation type="submission" date="2018-03" db="EMBL/GenBank/DDBJ databases">
        <title>Genomic Encyclopedia of Archaeal and Bacterial Type Strains, Phase II (KMG-II): from individual species to whole genera.</title>
        <authorList>
            <person name="Goeker M."/>
        </authorList>
    </citation>
    <scope>NUCLEOTIDE SEQUENCE [LARGE SCALE GENOMIC DNA]</scope>
    <source>
        <strain evidence="3 4">DSM 100346</strain>
    </source>
</reference>
<comment type="caution">
    <text evidence="3">The sequence shown here is derived from an EMBL/GenBank/DDBJ whole genome shotgun (WGS) entry which is preliminary data.</text>
</comment>
<name>A0A316AUN9_9BACT</name>
<feature type="compositionally biased region" description="Polar residues" evidence="1">
    <location>
        <begin position="229"/>
        <end position="253"/>
    </location>
</feature>
<feature type="compositionally biased region" description="Low complexity" evidence="1">
    <location>
        <begin position="348"/>
        <end position="378"/>
    </location>
</feature>
<dbReference type="RefSeq" id="WP_109672613.1">
    <property type="nucleotide sequence ID" value="NZ_QGDT01000001.1"/>
</dbReference>
<dbReference type="AlphaFoldDB" id="A0A316AUN9"/>
<keyword evidence="2" id="KW-0732">Signal</keyword>
<evidence type="ECO:0000313" key="3">
    <source>
        <dbReference type="EMBL" id="PWJ60410.1"/>
    </source>
</evidence>
<feature type="signal peptide" evidence="2">
    <location>
        <begin position="1"/>
        <end position="28"/>
    </location>
</feature>
<feature type="compositionally biased region" description="Low complexity" evidence="1">
    <location>
        <begin position="309"/>
        <end position="341"/>
    </location>
</feature>
<organism evidence="3 4">
    <name type="scientific">Dyadobacter jejuensis</name>
    <dbReference type="NCBI Taxonomy" id="1082580"/>
    <lineage>
        <taxon>Bacteria</taxon>
        <taxon>Pseudomonadati</taxon>
        <taxon>Bacteroidota</taxon>
        <taxon>Cytophagia</taxon>
        <taxon>Cytophagales</taxon>
        <taxon>Spirosomataceae</taxon>
        <taxon>Dyadobacter</taxon>
    </lineage>
</organism>
<evidence type="ECO:0008006" key="5">
    <source>
        <dbReference type="Google" id="ProtNLM"/>
    </source>
</evidence>
<sequence length="395" mass="45376">MKTKHFFQTLTLTLLMLGGWMLPQKAQAQRGVSISFQTFYQELSPYGQWTTSPQYGSVWTPYHSGDFQPYSTNGYWEMTEYGNTWVSNYEWGWAPFHYGRWSFDDYLGWFWIPGYEWGPAWVNWRSGGGYYGWAPLGPGVNINIAVNIPSFWWILVPNRHFYTSNWHRYWVPRNRISRIYNQTTIINNYYRRDNRTYVYGPRRDEIERYTRRSVPVRQVVVNDRGRIIVNQSSRNSQPYSPPANSRGSVYDTRSGNERSSRTGSSDRSGYTPPRESTTSSRTGVVERSSSPSYNSRSSRTEAPRESGNTSRSYEPPRSRTTSPSTSPSRSERSSSPAPSRSSSRERSSTPTVRSSPSVASPSRSTRTSSPARSSTTRSESSRESSSSERSSRSPR</sequence>
<dbReference type="Proteomes" id="UP000245880">
    <property type="component" value="Unassembled WGS sequence"/>
</dbReference>
<accession>A0A316AUN9</accession>
<feature type="compositionally biased region" description="Low complexity" evidence="1">
    <location>
        <begin position="261"/>
        <end position="297"/>
    </location>
</feature>